<keyword evidence="5" id="KW-1185">Reference proteome</keyword>
<dbReference type="SUPFAM" id="SSF56349">
    <property type="entry name" value="DNA breaking-rejoining enzymes"/>
    <property type="match status" value="1"/>
</dbReference>
<dbReference type="AlphaFoldDB" id="A0A2R8BYR4"/>
<dbReference type="InterPro" id="IPR002104">
    <property type="entry name" value="Integrase_catalytic"/>
</dbReference>
<gene>
    <name evidence="4" type="ORF">PAA8504_03076</name>
</gene>
<feature type="compositionally biased region" description="Basic and acidic residues" evidence="2">
    <location>
        <begin position="162"/>
        <end position="171"/>
    </location>
</feature>
<sequence length="565" mass="64143">MSTARRVGALVSNAAERMYEGMKAQTIKKDDVRAYLEAVVAEELKRIESERWDESPAVSPAEWRMRWMTDRAEACALRLLAQRGHAADLMPEDMDVLREQGFRPAEMSLVLELLFALKERFWGAEPPVLSPSPEDVFGERTITEAGYRHLRSAAFEGRARALEQSDRRDIIHPGADPSTSAAQDTNTTQPAMSERPASPPRSDPDIVSIADRMSQKSRALRVKDKSFDKKAFERDKRQRDRVISQFIEATAKSKVTDLRQEDVAYYVNCLSRLPKTYNKSTADRALSFEQVMERGDELPDDLVGLSGSTENRNLTFVGAMLSYARSEGLRPAEDLDLTWFRTKDRTLKRAQRPAFTRDDIAAIFSHPTWRGRQSAARPHALGDEIVRDGLYWVPLIASYSGARREEIAGLELTDIVFDASVPHIIIRPNANRGLKNPQSERLLPLHSHLLELELRPYCEGLVERGETTLFPDLRPPAPTHAFRDMIHLRWSEVRKRQLGSDYSGKVFHSFRHYVSGYLQNETTIPQLVVKDLLGHLSGDITADRYRDPSHLGKLAEAVQQLPRVY</sequence>
<evidence type="ECO:0000313" key="5">
    <source>
        <dbReference type="Proteomes" id="UP000244912"/>
    </source>
</evidence>
<name>A0A2R8BYR4_9RHOB</name>
<feature type="domain" description="Tyr recombinase" evidence="3">
    <location>
        <begin position="350"/>
        <end position="559"/>
    </location>
</feature>
<dbReference type="PROSITE" id="PS51898">
    <property type="entry name" value="TYR_RECOMBINASE"/>
    <property type="match status" value="1"/>
</dbReference>
<dbReference type="Gene3D" id="1.10.443.10">
    <property type="entry name" value="Intergrase catalytic core"/>
    <property type="match status" value="1"/>
</dbReference>
<evidence type="ECO:0000259" key="3">
    <source>
        <dbReference type="PROSITE" id="PS51898"/>
    </source>
</evidence>
<feature type="compositionally biased region" description="Polar residues" evidence="2">
    <location>
        <begin position="177"/>
        <end position="191"/>
    </location>
</feature>
<dbReference type="GO" id="GO:0003677">
    <property type="term" value="F:DNA binding"/>
    <property type="evidence" value="ECO:0007669"/>
    <property type="project" value="InterPro"/>
</dbReference>
<dbReference type="InterPro" id="IPR013762">
    <property type="entry name" value="Integrase-like_cat_sf"/>
</dbReference>
<feature type="region of interest" description="Disordered" evidence="2">
    <location>
        <begin position="162"/>
        <end position="206"/>
    </location>
</feature>
<organism evidence="4 5">
    <name type="scientific">Palleronia abyssalis</name>
    <dbReference type="NCBI Taxonomy" id="1501240"/>
    <lineage>
        <taxon>Bacteria</taxon>
        <taxon>Pseudomonadati</taxon>
        <taxon>Pseudomonadota</taxon>
        <taxon>Alphaproteobacteria</taxon>
        <taxon>Rhodobacterales</taxon>
        <taxon>Roseobacteraceae</taxon>
        <taxon>Palleronia</taxon>
    </lineage>
</organism>
<dbReference type="EMBL" id="ONZF01000008">
    <property type="protein sequence ID" value="SPJ25226.1"/>
    <property type="molecule type" value="Genomic_DNA"/>
</dbReference>
<dbReference type="GO" id="GO:0015074">
    <property type="term" value="P:DNA integration"/>
    <property type="evidence" value="ECO:0007669"/>
    <property type="project" value="InterPro"/>
</dbReference>
<accession>A0A2R8BYR4</accession>
<evidence type="ECO:0000256" key="1">
    <source>
        <dbReference type="ARBA" id="ARBA00023172"/>
    </source>
</evidence>
<dbReference type="InterPro" id="IPR011010">
    <property type="entry name" value="DNA_brk_join_enz"/>
</dbReference>
<keyword evidence="1" id="KW-0233">DNA recombination</keyword>
<evidence type="ECO:0000313" key="4">
    <source>
        <dbReference type="EMBL" id="SPJ25226.1"/>
    </source>
</evidence>
<dbReference type="GO" id="GO:0006310">
    <property type="term" value="P:DNA recombination"/>
    <property type="evidence" value="ECO:0007669"/>
    <property type="project" value="UniProtKB-KW"/>
</dbReference>
<protein>
    <recommendedName>
        <fullName evidence="3">Tyr recombinase domain-containing protein</fullName>
    </recommendedName>
</protein>
<reference evidence="4 5" key="1">
    <citation type="submission" date="2018-03" db="EMBL/GenBank/DDBJ databases">
        <authorList>
            <person name="Keele B.F."/>
        </authorList>
    </citation>
    <scope>NUCLEOTIDE SEQUENCE [LARGE SCALE GENOMIC DNA]</scope>
    <source>
        <strain evidence="4 5">CECT 8504</strain>
    </source>
</reference>
<evidence type="ECO:0000256" key="2">
    <source>
        <dbReference type="SAM" id="MobiDB-lite"/>
    </source>
</evidence>
<proteinExistence type="predicted"/>
<dbReference type="Proteomes" id="UP000244912">
    <property type="component" value="Unassembled WGS sequence"/>
</dbReference>
<dbReference type="Pfam" id="PF00589">
    <property type="entry name" value="Phage_integrase"/>
    <property type="match status" value="1"/>
</dbReference>